<evidence type="ECO:0000313" key="3">
    <source>
        <dbReference type="Proteomes" id="UP001206890"/>
    </source>
</evidence>
<organism evidence="2 3">
    <name type="scientific">Dietzia cinnamea</name>
    <dbReference type="NCBI Taxonomy" id="321318"/>
    <lineage>
        <taxon>Bacteria</taxon>
        <taxon>Bacillati</taxon>
        <taxon>Actinomycetota</taxon>
        <taxon>Actinomycetes</taxon>
        <taxon>Mycobacteriales</taxon>
        <taxon>Dietziaceae</taxon>
        <taxon>Dietzia</taxon>
    </lineage>
</organism>
<protein>
    <submittedName>
        <fullName evidence="2">DUF5663 domain-containing protein</fullName>
    </submittedName>
</protein>
<dbReference type="RefSeq" id="WP_070719796.1">
    <property type="nucleotide sequence ID" value="NZ_JALXRO010000002.1"/>
</dbReference>
<dbReference type="AlphaFoldDB" id="A0AAW5Q686"/>
<feature type="region of interest" description="Disordered" evidence="1">
    <location>
        <begin position="96"/>
        <end position="141"/>
    </location>
</feature>
<feature type="compositionally biased region" description="Low complexity" evidence="1">
    <location>
        <begin position="109"/>
        <end position="118"/>
    </location>
</feature>
<gene>
    <name evidence="2" type="ORF">M3D93_01560</name>
</gene>
<dbReference type="InterPro" id="IPR043722">
    <property type="entry name" value="DUF5663"/>
</dbReference>
<reference evidence="2" key="1">
    <citation type="submission" date="2022-04" db="EMBL/GenBank/DDBJ databases">
        <title>Human microbiome associated bacterial genomes.</title>
        <authorList>
            <person name="Sandstrom S."/>
            <person name="Salamzade R."/>
            <person name="Kalan L.R."/>
        </authorList>
    </citation>
    <scope>NUCLEOTIDE SEQUENCE</scope>
    <source>
        <strain evidence="2">P3-SID1762</strain>
    </source>
</reference>
<evidence type="ECO:0000256" key="1">
    <source>
        <dbReference type="SAM" id="MobiDB-lite"/>
    </source>
</evidence>
<proteinExistence type="predicted"/>
<dbReference type="Proteomes" id="UP001206890">
    <property type="component" value="Unassembled WGS sequence"/>
</dbReference>
<comment type="caution">
    <text evidence="2">The sequence shown here is derived from an EMBL/GenBank/DDBJ whole genome shotgun (WGS) entry which is preliminary data.</text>
</comment>
<accession>A0AAW5Q686</accession>
<name>A0AAW5Q686_9ACTN</name>
<feature type="compositionally biased region" description="Basic and acidic residues" evidence="1">
    <location>
        <begin position="119"/>
        <end position="129"/>
    </location>
</feature>
<dbReference type="Pfam" id="PF18908">
    <property type="entry name" value="DUF5663"/>
    <property type="match status" value="1"/>
</dbReference>
<dbReference type="EMBL" id="JALXTC010000004">
    <property type="protein sequence ID" value="MCT2116452.1"/>
    <property type="molecule type" value="Genomic_DNA"/>
</dbReference>
<sequence>MDDKTDLLARLRERLPRLDEGELLELGRRAFEEMEQRVGERLSAGLTDAQLDEFEKIIDGGDHDAAHKWLVTTRPDYRDVVAQELDRIVDEVVETVTSAEGPEEESGEPDAAPAAEAVESVRTDPDRKRAQPATPEDDSAIRIRDWKELKHHLHSRLVCRLRGDDMLTTLISLPQGRS</sequence>
<evidence type="ECO:0000313" key="2">
    <source>
        <dbReference type="EMBL" id="MCT2116452.1"/>
    </source>
</evidence>